<dbReference type="AlphaFoldDB" id="A0AAU9V2T0"/>
<dbReference type="Pfam" id="PF13843">
    <property type="entry name" value="DDE_Tnp_1_7"/>
    <property type="match status" value="1"/>
</dbReference>
<evidence type="ECO:0000313" key="3">
    <source>
        <dbReference type="EMBL" id="CAH2105119.1"/>
    </source>
</evidence>
<evidence type="ECO:0000313" key="4">
    <source>
        <dbReference type="Proteomes" id="UP001153954"/>
    </source>
</evidence>
<protein>
    <recommendedName>
        <fullName evidence="2">PiggyBac transposable element-derived protein domain-containing protein</fullName>
    </recommendedName>
</protein>
<feature type="compositionally biased region" description="Low complexity" evidence="1">
    <location>
        <begin position="28"/>
        <end position="39"/>
    </location>
</feature>
<evidence type="ECO:0000256" key="1">
    <source>
        <dbReference type="SAM" id="MobiDB-lite"/>
    </source>
</evidence>
<comment type="caution">
    <text evidence="3">The sequence shown here is derived from an EMBL/GenBank/DDBJ whole genome shotgun (WGS) entry which is preliminary data.</text>
</comment>
<dbReference type="PANTHER" id="PTHR47272">
    <property type="entry name" value="DDE_TNP_1_7 DOMAIN-CONTAINING PROTEIN"/>
    <property type="match status" value="1"/>
</dbReference>
<dbReference type="Proteomes" id="UP001153954">
    <property type="component" value="Unassembled WGS sequence"/>
</dbReference>
<proteinExistence type="predicted"/>
<dbReference type="PANTHER" id="PTHR47272:SF1">
    <property type="entry name" value="PIGGYBAC TRANSPOSABLE ELEMENT-DERIVED PROTEIN 3-LIKE"/>
    <property type="match status" value="1"/>
</dbReference>
<feature type="domain" description="PiggyBac transposable element-derived protein" evidence="2">
    <location>
        <begin position="181"/>
        <end position="400"/>
    </location>
</feature>
<organism evidence="3 4">
    <name type="scientific">Euphydryas editha</name>
    <name type="common">Edith's checkerspot</name>
    <dbReference type="NCBI Taxonomy" id="104508"/>
    <lineage>
        <taxon>Eukaryota</taxon>
        <taxon>Metazoa</taxon>
        <taxon>Ecdysozoa</taxon>
        <taxon>Arthropoda</taxon>
        <taxon>Hexapoda</taxon>
        <taxon>Insecta</taxon>
        <taxon>Pterygota</taxon>
        <taxon>Neoptera</taxon>
        <taxon>Endopterygota</taxon>
        <taxon>Lepidoptera</taxon>
        <taxon>Glossata</taxon>
        <taxon>Ditrysia</taxon>
        <taxon>Papilionoidea</taxon>
        <taxon>Nymphalidae</taxon>
        <taxon>Nymphalinae</taxon>
        <taxon>Euphydryas</taxon>
    </lineage>
</organism>
<gene>
    <name evidence="3" type="ORF">EEDITHA_LOCUS19425</name>
</gene>
<dbReference type="InterPro" id="IPR029526">
    <property type="entry name" value="PGBD"/>
</dbReference>
<dbReference type="EMBL" id="CAKOGL010000027">
    <property type="protein sequence ID" value="CAH2105119.1"/>
    <property type="molecule type" value="Genomic_DNA"/>
</dbReference>
<name>A0AAU9V2T0_EUPED</name>
<feature type="region of interest" description="Disordered" evidence="1">
    <location>
        <begin position="24"/>
        <end position="54"/>
    </location>
</feature>
<evidence type="ECO:0000259" key="2">
    <source>
        <dbReference type="Pfam" id="PF13843"/>
    </source>
</evidence>
<feature type="compositionally biased region" description="Polar residues" evidence="1">
    <location>
        <begin position="45"/>
        <end position="54"/>
    </location>
</feature>
<keyword evidence="4" id="KW-1185">Reference proteome</keyword>
<sequence>MVRVSVFAKTASSARSRRILALVPSRNAGSDASDSTSSDGEVKTPESSPAPSLDSSIERLNILDSCDESADKEEDQIQAALSPVLDAVFPNPTQCNYDALPSISSIPSLPSVQSSTMQSTSSPVVTRTQRKRSVPTVVARKIKRTCIKKIQLSFCWKNVPFKHKAEIQNLIFQEDVPIDWSPLDYFYRFFPKEMVASITDNTNLYSVQKTGKSIKVSNDEILDFLAINVIMGIVVMPSYKDYWSTSFHYSKVAQVMSLKRFQQIRRFIHFTDNSQADLQDRYYKLRPLIDYIRTQCLLVEEENAYSIDEMIIPYKGKKAGCRRQYNPNKPSKWGFKNLVRAGVSGIIYDFLLYAGDDTFRGIQFSEEEESLGLGSKIVIALCKTVKNKGSVVYFDNYFTSNSTPPRHKFVRSPLRKPHSLWPLNSRTQPLPSLTVLVSLVSTYPATSSSDVTWKTRSRWHPKNSVCLTERSGTSRRGKDCVCINRKSAPIWSTALISGREHRHTNLALLTRFKEEL</sequence>
<reference evidence="3" key="1">
    <citation type="submission" date="2022-03" db="EMBL/GenBank/DDBJ databases">
        <authorList>
            <person name="Tunstrom K."/>
        </authorList>
    </citation>
    <scope>NUCLEOTIDE SEQUENCE</scope>
</reference>
<accession>A0AAU9V2T0</accession>